<dbReference type="GeneID" id="79266640"/>
<keyword evidence="1" id="KW-0472">Membrane</keyword>
<accession>A0ABD5ZNN7</accession>
<keyword evidence="1" id="KW-0812">Transmembrane</keyword>
<proteinExistence type="predicted"/>
<evidence type="ECO:0000313" key="2">
    <source>
        <dbReference type="EMBL" id="MFC7234967.1"/>
    </source>
</evidence>
<reference evidence="2 3" key="1">
    <citation type="journal article" date="2019" name="Int. J. Syst. Evol. Microbiol.">
        <title>The Global Catalogue of Microorganisms (GCM) 10K type strain sequencing project: providing services to taxonomists for standard genome sequencing and annotation.</title>
        <authorList>
            <consortium name="The Broad Institute Genomics Platform"/>
            <consortium name="The Broad Institute Genome Sequencing Center for Infectious Disease"/>
            <person name="Wu L."/>
            <person name="Ma J."/>
        </authorList>
    </citation>
    <scope>NUCLEOTIDE SEQUENCE [LARGE SCALE GENOMIC DNA]</scope>
    <source>
        <strain evidence="2 3">DT85</strain>
    </source>
</reference>
<keyword evidence="3" id="KW-1185">Reference proteome</keyword>
<feature type="transmembrane region" description="Helical" evidence="1">
    <location>
        <begin position="7"/>
        <end position="28"/>
    </location>
</feature>
<protein>
    <submittedName>
        <fullName evidence="2">Uncharacterized protein</fullName>
    </submittedName>
</protein>
<gene>
    <name evidence="2" type="ORF">ACFQJ4_06485</name>
</gene>
<organism evidence="2 3">
    <name type="scientific">Halosegnis marinus</name>
    <dbReference type="NCBI Taxonomy" id="3034023"/>
    <lineage>
        <taxon>Archaea</taxon>
        <taxon>Methanobacteriati</taxon>
        <taxon>Methanobacteriota</taxon>
        <taxon>Stenosarchaea group</taxon>
        <taxon>Halobacteria</taxon>
        <taxon>Halobacteriales</taxon>
        <taxon>Natronomonadaceae</taxon>
        <taxon>Halosegnis</taxon>
    </lineage>
</organism>
<sequence>MSTSRALLRAAAGIVCVLAVARVVTLAFPDATPVVAGALGVGVVAAAVLLADLGP</sequence>
<dbReference type="RefSeq" id="WP_276235988.1">
    <property type="nucleotide sequence ID" value="NZ_CP119802.1"/>
</dbReference>
<evidence type="ECO:0000256" key="1">
    <source>
        <dbReference type="SAM" id="Phobius"/>
    </source>
</evidence>
<dbReference type="Proteomes" id="UP001596398">
    <property type="component" value="Unassembled WGS sequence"/>
</dbReference>
<dbReference type="AlphaFoldDB" id="A0ABD5ZNN7"/>
<comment type="caution">
    <text evidence="2">The sequence shown here is derived from an EMBL/GenBank/DDBJ whole genome shotgun (WGS) entry which is preliminary data.</text>
</comment>
<feature type="transmembrane region" description="Helical" evidence="1">
    <location>
        <begin position="34"/>
        <end position="53"/>
    </location>
</feature>
<keyword evidence="1" id="KW-1133">Transmembrane helix</keyword>
<evidence type="ECO:0000313" key="3">
    <source>
        <dbReference type="Proteomes" id="UP001596398"/>
    </source>
</evidence>
<dbReference type="EMBL" id="JBHTAP010000001">
    <property type="protein sequence ID" value="MFC7234967.1"/>
    <property type="molecule type" value="Genomic_DNA"/>
</dbReference>
<name>A0ABD5ZNN7_9EURY</name>